<dbReference type="InterPro" id="IPR003817">
    <property type="entry name" value="PS_Dcarbxylase"/>
</dbReference>
<dbReference type="RefSeq" id="WP_117321960.1">
    <property type="nucleotide sequence ID" value="NZ_QVTD01000003.1"/>
</dbReference>
<protein>
    <recommendedName>
        <fullName evidence="3">phosphatidylserine decarboxylase</fullName>
        <ecNumber evidence="3">4.1.1.65</ecNumber>
    </recommendedName>
</protein>
<dbReference type="PANTHER" id="PTHR10067">
    <property type="entry name" value="PHOSPHATIDYLSERINE DECARBOXYLASE"/>
    <property type="match status" value="1"/>
</dbReference>
<dbReference type="AlphaFoldDB" id="A0A372LI93"/>
<dbReference type="EMBL" id="QVTD01000003">
    <property type="protein sequence ID" value="RFU65789.1"/>
    <property type="molecule type" value="Genomic_DNA"/>
</dbReference>
<keyword evidence="5" id="KW-0210">Decarboxylase</keyword>
<dbReference type="Proteomes" id="UP000262939">
    <property type="component" value="Unassembled WGS sequence"/>
</dbReference>
<evidence type="ECO:0000256" key="3">
    <source>
        <dbReference type="ARBA" id="ARBA00012243"/>
    </source>
</evidence>
<keyword evidence="7" id="KW-0865">Zymogen</keyword>
<evidence type="ECO:0000256" key="9">
    <source>
        <dbReference type="ARBA" id="ARBA00023239"/>
    </source>
</evidence>
<sequence>MLQPFYRILIELTNGRISSAALKKFSRSVWSRRLISGYAKVYNIDKEEIADDIHSFKSLHDFFTRRLKADARMIDDDERSVASPVDGVLEDFGDINVKKQIVVKGKSYSILEMLGDDTSVQRYLNGKYMVLYLSPSHYHRIHAPVAGKVISRRILGRKSYPVNRMGMKYGRSTLSKNYRNITEVEHEVGHMAIVKVGAMFVNSIIITDESEHLSKGQEFAYFSFGSTVVLLFEKDTFHLSESMPIPSEIRVGEKIGYVRNN</sequence>
<dbReference type="PANTHER" id="PTHR10067:SF6">
    <property type="entry name" value="PHOSPHATIDYLSERINE DECARBOXYLASE PROENZYME, MITOCHONDRIAL"/>
    <property type="match status" value="1"/>
</dbReference>
<dbReference type="OrthoDB" id="9802030at2"/>
<keyword evidence="4" id="KW-0444">Lipid biosynthesis</keyword>
<keyword evidence="6" id="KW-0443">Lipid metabolism</keyword>
<keyword evidence="11" id="KW-0670">Pyruvate</keyword>
<keyword evidence="14" id="KW-1185">Reference proteome</keyword>
<evidence type="ECO:0000256" key="7">
    <source>
        <dbReference type="ARBA" id="ARBA00023145"/>
    </source>
</evidence>
<evidence type="ECO:0000256" key="6">
    <source>
        <dbReference type="ARBA" id="ARBA00023098"/>
    </source>
</evidence>
<name>A0A372LI93_9BACI</name>
<dbReference type="Pfam" id="PF02666">
    <property type="entry name" value="PS_Dcarbxylase"/>
    <property type="match status" value="1"/>
</dbReference>
<reference evidence="13 14" key="1">
    <citation type="submission" date="2018-08" db="EMBL/GenBank/DDBJ databases">
        <title>Bacillus chawlae sp. nov., Bacillus glennii sp. nov., and Bacillus saganii sp. nov. Isolated from the Vehicle Assembly Building at Kennedy Space Center where the Viking Spacecraft were Assembled.</title>
        <authorList>
            <person name="Seuylemezian A."/>
            <person name="Vaishampayan P."/>
        </authorList>
    </citation>
    <scope>NUCLEOTIDE SEQUENCE [LARGE SCALE GENOMIC DNA]</scope>
    <source>
        <strain evidence="13 14">V44-8</strain>
    </source>
</reference>
<dbReference type="InterPro" id="IPR033177">
    <property type="entry name" value="PSD-B"/>
</dbReference>
<evidence type="ECO:0000256" key="2">
    <source>
        <dbReference type="ARBA" id="ARBA00005189"/>
    </source>
</evidence>
<organism evidence="13 14">
    <name type="scientific">Peribacillus glennii</name>
    <dbReference type="NCBI Taxonomy" id="2303991"/>
    <lineage>
        <taxon>Bacteria</taxon>
        <taxon>Bacillati</taxon>
        <taxon>Bacillota</taxon>
        <taxon>Bacilli</taxon>
        <taxon>Bacillales</taxon>
        <taxon>Bacillaceae</taxon>
        <taxon>Peribacillus</taxon>
    </lineage>
</organism>
<keyword evidence="10" id="KW-1208">Phospholipid metabolism</keyword>
<dbReference type="EC" id="4.1.1.65" evidence="3"/>
<dbReference type="GO" id="GO:0006646">
    <property type="term" value="P:phosphatidylethanolamine biosynthetic process"/>
    <property type="evidence" value="ECO:0007669"/>
    <property type="project" value="UniProtKB-UniPathway"/>
</dbReference>
<evidence type="ECO:0000256" key="1">
    <source>
        <dbReference type="ARBA" id="ARBA00001928"/>
    </source>
</evidence>
<keyword evidence="8" id="KW-0594">Phospholipid biosynthesis</keyword>
<comment type="pathway">
    <text evidence="2">Lipid metabolism.</text>
</comment>
<evidence type="ECO:0000256" key="11">
    <source>
        <dbReference type="ARBA" id="ARBA00023317"/>
    </source>
</evidence>
<dbReference type="NCBIfam" id="NF002853">
    <property type="entry name" value="PRK03140.1"/>
    <property type="match status" value="1"/>
</dbReference>
<comment type="caution">
    <text evidence="13">The sequence shown here is derived from an EMBL/GenBank/DDBJ whole genome shotgun (WGS) entry which is preliminary data.</text>
</comment>
<keyword evidence="9 13" id="KW-0456">Lyase</keyword>
<proteinExistence type="predicted"/>
<dbReference type="NCBIfam" id="TIGR00163">
    <property type="entry name" value="PS_decarb"/>
    <property type="match status" value="1"/>
</dbReference>
<gene>
    <name evidence="13" type="ORF">D0466_07920</name>
</gene>
<evidence type="ECO:0000256" key="10">
    <source>
        <dbReference type="ARBA" id="ARBA00023264"/>
    </source>
</evidence>
<evidence type="ECO:0000256" key="4">
    <source>
        <dbReference type="ARBA" id="ARBA00022516"/>
    </source>
</evidence>
<evidence type="ECO:0000256" key="5">
    <source>
        <dbReference type="ARBA" id="ARBA00022793"/>
    </source>
</evidence>
<comment type="pathway">
    <text evidence="12">Phospholipid metabolism; phosphatidylethanolamine biosynthesis.</text>
</comment>
<accession>A0A372LI93</accession>
<dbReference type="GO" id="GO:0004609">
    <property type="term" value="F:phosphatidylserine decarboxylase activity"/>
    <property type="evidence" value="ECO:0007669"/>
    <property type="project" value="UniProtKB-EC"/>
</dbReference>
<comment type="cofactor">
    <cofactor evidence="1">
        <name>pyruvate</name>
        <dbReference type="ChEBI" id="CHEBI:15361"/>
    </cofactor>
</comment>
<evidence type="ECO:0000313" key="14">
    <source>
        <dbReference type="Proteomes" id="UP000262939"/>
    </source>
</evidence>
<dbReference type="UniPathway" id="UPA00558"/>
<evidence type="ECO:0000256" key="12">
    <source>
        <dbReference type="ARBA" id="ARBA00024326"/>
    </source>
</evidence>
<evidence type="ECO:0000313" key="13">
    <source>
        <dbReference type="EMBL" id="RFU65789.1"/>
    </source>
</evidence>
<evidence type="ECO:0000256" key="8">
    <source>
        <dbReference type="ARBA" id="ARBA00023209"/>
    </source>
</evidence>